<dbReference type="EMBL" id="JANBPU010000027">
    <property type="protein sequence ID" value="KAJ1919390.1"/>
    <property type="molecule type" value="Genomic_DNA"/>
</dbReference>
<dbReference type="GO" id="GO:0006772">
    <property type="term" value="P:thiamine metabolic process"/>
    <property type="evidence" value="ECO:0007669"/>
    <property type="project" value="InterPro"/>
</dbReference>
<reference evidence="6" key="1">
    <citation type="submission" date="2022-07" db="EMBL/GenBank/DDBJ databases">
        <title>Phylogenomic reconstructions and comparative analyses of Kickxellomycotina fungi.</title>
        <authorList>
            <person name="Reynolds N.K."/>
            <person name="Stajich J.E."/>
            <person name="Barry K."/>
            <person name="Grigoriev I.V."/>
            <person name="Crous P."/>
            <person name="Smith M.E."/>
        </authorList>
    </citation>
    <scope>NUCLEOTIDE SEQUENCE</scope>
    <source>
        <strain evidence="6">NBRC 100468</strain>
    </source>
</reference>
<evidence type="ECO:0000256" key="1">
    <source>
        <dbReference type="ARBA" id="ARBA00022679"/>
    </source>
</evidence>
<sequence length="181" mass="20143">MVLSRYIPDAVVGDLDSIFSHVKDFYNEKGSEINKIVDDNSTDFMKTISYINDRHGKDVVIIVFGGFGGRLDHAMHTLRILNNEVHSHRSIMVSDECITFAIPKGTTQIMFSKDFDGPACGLLPLAGPITLSTQGLRWNLDNHPSSFEGLMSTSNIIDGPKVIVDTTNTLIWTSEFRPLKQ</sequence>
<feature type="domain" description="Thiamin pyrophosphokinase thiamin-binding" evidence="5">
    <location>
        <begin position="105"/>
        <end position="171"/>
    </location>
</feature>
<dbReference type="OrthoDB" id="25149at2759"/>
<evidence type="ECO:0000259" key="5">
    <source>
        <dbReference type="SMART" id="SM00983"/>
    </source>
</evidence>
<keyword evidence="1 6" id="KW-0808">Transferase</keyword>
<dbReference type="GO" id="GO:0009229">
    <property type="term" value="P:thiamine diphosphate biosynthetic process"/>
    <property type="evidence" value="ECO:0007669"/>
    <property type="project" value="InterPro"/>
</dbReference>
<dbReference type="InterPro" id="IPR036371">
    <property type="entry name" value="TPK_B1-bd_sf"/>
</dbReference>
<dbReference type="Pfam" id="PF04263">
    <property type="entry name" value="TPK_catalytic"/>
    <property type="match status" value="1"/>
</dbReference>
<dbReference type="FunFam" id="2.60.120.320:FF:000001">
    <property type="entry name" value="Thiamine pyrophosphokinase"/>
    <property type="match status" value="1"/>
</dbReference>
<protein>
    <submittedName>
        <fullName evidence="6">cAMP-dependent protein kinase subunit</fullName>
        <ecNumber evidence="6">2.7.6.2</ecNumber>
    </submittedName>
</protein>
<dbReference type="SUPFAM" id="SSF63862">
    <property type="entry name" value="Thiamin pyrophosphokinase, substrate-binding domain"/>
    <property type="match status" value="1"/>
</dbReference>
<dbReference type="GO" id="GO:0004788">
    <property type="term" value="F:thiamine diphosphokinase activity"/>
    <property type="evidence" value="ECO:0007669"/>
    <property type="project" value="UniProtKB-EC"/>
</dbReference>
<evidence type="ECO:0000313" key="6">
    <source>
        <dbReference type="EMBL" id="KAJ1919390.1"/>
    </source>
</evidence>
<dbReference type="Gene3D" id="3.40.50.10240">
    <property type="entry name" value="Thiamin pyrophosphokinase, catalytic domain"/>
    <property type="match status" value="1"/>
</dbReference>
<evidence type="ECO:0000256" key="4">
    <source>
        <dbReference type="ARBA" id="ARBA00022840"/>
    </source>
</evidence>
<dbReference type="EC" id="2.7.6.2" evidence="6"/>
<dbReference type="InterPro" id="IPR006282">
    <property type="entry name" value="Thi_PPkinase"/>
</dbReference>
<dbReference type="Gene3D" id="2.60.120.320">
    <property type="entry name" value="Thiamin pyrophosphokinase, thiamin-binding domain"/>
    <property type="match status" value="1"/>
</dbReference>
<keyword evidence="4" id="KW-0067">ATP-binding</keyword>
<dbReference type="GO" id="GO:0030975">
    <property type="term" value="F:thiamine binding"/>
    <property type="evidence" value="ECO:0007669"/>
    <property type="project" value="InterPro"/>
</dbReference>
<dbReference type="InterPro" id="IPR007373">
    <property type="entry name" value="Thiamin_PyroPKinase_B1-bd"/>
</dbReference>
<evidence type="ECO:0000313" key="7">
    <source>
        <dbReference type="Proteomes" id="UP001150538"/>
    </source>
</evidence>
<keyword evidence="2" id="KW-0547">Nucleotide-binding</keyword>
<accession>A0A9W8DUZ6</accession>
<dbReference type="PANTHER" id="PTHR13622:SF8">
    <property type="entry name" value="THIAMIN PYROPHOSPHOKINASE 1"/>
    <property type="match status" value="1"/>
</dbReference>
<organism evidence="6 7">
    <name type="scientific">Mycoemilia scoparia</name>
    <dbReference type="NCBI Taxonomy" id="417184"/>
    <lineage>
        <taxon>Eukaryota</taxon>
        <taxon>Fungi</taxon>
        <taxon>Fungi incertae sedis</taxon>
        <taxon>Zoopagomycota</taxon>
        <taxon>Kickxellomycotina</taxon>
        <taxon>Kickxellomycetes</taxon>
        <taxon>Kickxellales</taxon>
        <taxon>Kickxellaceae</taxon>
        <taxon>Mycoemilia</taxon>
    </lineage>
</organism>
<dbReference type="SUPFAM" id="SSF63999">
    <property type="entry name" value="Thiamin pyrophosphokinase, catalytic domain"/>
    <property type="match status" value="1"/>
</dbReference>
<proteinExistence type="predicted"/>
<dbReference type="Proteomes" id="UP001150538">
    <property type="component" value="Unassembled WGS sequence"/>
</dbReference>
<dbReference type="NCBIfam" id="TIGR01378">
    <property type="entry name" value="thi_PPkinase"/>
    <property type="match status" value="1"/>
</dbReference>
<evidence type="ECO:0000256" key="2">
    <source>
        <dbReference type="ARBA" id="ARBA00022741"/>
    </source>
</evidence>
<dbReference type="CDD" id="cd07995">
    <property type="entry name" value="TPK"/>
    <property type="match status" value="1"/>
</dbReference>
<keyword evidence="3 6" id="KW-0418">Kinase</keyword>
<dbReference type="SMART" id="SM00983">
    <property type="entry name" value="TPK_B1_binding"/>
    <property type="match status" value="1"/>
</dbReference>
<comment type="caution">
    <text evidence="6">The sequence shown here is derived from an EMBL/GenBank/DDBJ whole genome shotgun (WGS) entry which is preliminary data.</text>
</comment>
<gene>
    <name evidence="6" type="primary">TPK1</name>
    <name evidence="6" type="ORF">H4219_001982</name>
</gene>
<dbReference type="Pfam" id="PF04265">
    <property type="entry name" value="TPK_B1_binding"/>
    <property type="match status" value="1"/>
</dbReference>
<evidence type="ECO:0000256" key="3">
    <source>
        <dbReference type="ARBA" id="ARBA00022777"/>
    </source>
</evidence>
<dbReference type="InterPro" id="IPR036759">
    <property type="entry name" value="TPK_catalytic_sf"/>
</dbReference>
<dbReference type="InterPro" id="IPR007371">
    <property type="entry name" value="TPK_catalytic"/>
</dbReference>
<keyword evidence="7" id="KW-1185">Reference proteome</keyword>
<dbReference type="PANTHER" id="PTHR13622">
    <property type="entry name" value="THIAMIN PYROPHOSPHOKINASE"/>
    <property type="match status" value="1"/>
</dbReference>
<dbReference type="AlphaFoldDB" id="A0A9W8DUZ6"/>
<dbReference type="GO" id="GO:0005524">
    <property type="term" value="F:ATP binding"/>
    <property type="evidence" value="ECO:0007669"/>
    <property type="project" value="UniProtKB-KW"/>
</dbReference>
<name>A0A9W8DUZ6_9FUNG</name>
<dbReference type="GO" id="GO:0016301">
    <property type="term" value="F:kinase activity"/>
    <property type="evidence" value="ECO:0007669"/>
    <property type="project" value="UniProtKB-KW"/>
</dbReference>